<keyword evidence="2" id="KW-1003">Cell membrane</keyword>
<evidence type="ECO:0000256" key="2">
    <source>
        <dbReference type="ARBA" id="ARBA00022475"/>
    </source>
</evidence>
<keyword evidence="6 8" id="KW-1133">Transmembrane helix</keyword>
<accession>A0A4R5TXY7</accession>
<protein>
    <submittedName>
        <fullName evidence="10">Glycosyltransferase family 39 protein</fullName>
    </submittedName>
</protein>
<feature type="domain" description="Glycosyltransferase RgtA/B/C/D-like" evidence="9">
    <location>
        <begin position="53"/>
        <end position="211"/>
    </location>
</feature>
<evidence type="ECO:0000256" key="1">
    <source>
        <dbReference type="ARBA" id="ARBA00004651"/>
    </source>
</evidence>
<evidence type="ECO:0000256" key="3">
    <source>
        <dbReference type="ARBA" id="ARBA00022676"/>
    </source>
</evidence>
<feature type="transmembrane region" description="Helical" evidence="8">
    <location>
        <begin position="272"/>
        <end position="290"/>
    </location>
</feature>
<evidence type="ECO:0000256" key="5">
    <source>
        <dbReference type="ARBA" id="ARBA00022692"/>
    </source>
</evidence>
<dbReference type="GO" id="GO:0009103">
    <property type="term" value="P:lipopolysaccharide biosynthetic process"/>
    <property type="evidence" value="ECO:0007669"/>
    <property type="project" value="UniProtKB-ARBA"/>
</dbReference>
<keyword evidence="11" id="KW-1185">Reference proteome</keyword>
<feature type="transmembrane region" description="Helical" evidence="8">
    <location>
        <begin position="302"/>
        <end position="319"/>
    </location>
</feature>
<feature type="transmembrane region" description="Helical" evidence="8">
    <location>
        <begin position="237"/>
        <end position="260"/>
    </location>
</feature>
<keyword evidence="7 8" id="KW-0472">Membrane</keyword>
<comment type="caution">
    <text evidence="10">The sequence shown here is derived from an EMBL/GenBank/DDBJ whole genome shotgun (WGS) entry which is preliminary data.</text>
</comment>
<evidence type="ECO:0000313" key="10">
    <source>
        <dbReference type="EMBL" id="TDK26050.1"/>
    </source>
</evidence>
<dbReference type="GO" id="GO:0016763">
    <property type="term" value="F:pentosyltransferase activity"/>
    <property type="evidence" value="ECO:0007669"/>
    <property type="project" value="TreeGrafter"/>
</dbReference>
<dbReference type="AlphaFoldDB" id="A0A4R5TXY7"/>
<feature type="transmembrane region" description="Helical" evidence="8">
    <location>
        <begin position="150"/>
        <end position="182"/>
    </location>
</feature>
<dbReference type="GO" id="GO:0005886">
    <property type="term" value="C:plasma membrane"/>
    <property type="evidence" value="ECO:0007669"/>
    <property type="project" value="UniProtKB-SubCell"/>
</dbReference>
<keyword evidence="5 8" id="KW-0812">Transmembrane</keyword>
<evidence type="ECO:0000256" key="8">
    <source>
        <dbReference type="SAM" id="Phobius"/>
    </source>
</evidence>
<reference evidence="10 11" key="1">
    <citation type="submission" date="2019-03" db="EMBL/GenBank/DDBJ databases">
        <title>Luteimonas zhaokaii sp.nov., isolated from the rectal contents of Plateau pika in Yushu, Qinghai Province, China.</title>
        <authorList>
            <person name="Zhang G."/>
        </authorList>
    </citation>
    <scope>NUCLEOTIDE SEQUENCE [LARGE SCALE GENOMIC DNA]</scope>
    <source>
        <strain evidence="10 11">B9</strain>
    </source>
</reference>
<feature type="transmembrane region" description="Helical" evidence="8">
    <location>
        <begin position="326"/>
        <end position="344"/>
    </location>
</feature>
<evidence type="ECO:0000256" key="6">
    <source>
        <dbReference type="ARBA" id="ARBA00022989"/>
    </source>
</evidence>
<dbReference type="RefSeq" id="WP_133321082.1">
    <property type="nucleotide sequence ID" value="NZ_SMTF01000003.1"/>
</dbReference>
<sequence>MRDRIDARTMFITLWAALLLLKLGIAMRLPLFVDEAFYWQEGQHLAWAYSDLPGLTAWLIRLGGTLFGDGVLAARSLFLVISALLPWWVVRIAHREVGASEGWVAGCAALLLPLFGTLGVLALPDVAMAFATLLCLDAATRMFRGISHGAALQLAIGLMIGALSHYRFIAVIGAGFIALLLLAKGRELLRDPRVLIALAAGAAAWIPLLAWNIENAEAGLRFQLVDRHPWALHLDGILFLPIQAAFVTPLLLAALVLAAWRGCGHANPAIRLLAWSGAILVGGFFVLGFFADTERVSFHWPLPGYVALLPLLPLVLASWPRWLRVATWSLAAMGVAAMFAYYVAVSVPEARERAAATKWYPTNFAGWDELAAAVREAKAGMPENTQLVADNFKVGAELGFALGDPGIRVLTHPLNRAHGRAPQLQLWGLKTNAANFPRDVPVLLVIGFGDVPYRDLLQRFHDICAMAGPLPPPRVVNADRGRQRFLLLAFEGSGSSGGADDGNDADAPVCTTPAMAWVDVPAVDAVLPSQFDVSGWAFKDGVGLARIEVLLDGEVVAEAEYGQPAPGITAFWRISTDPRHPDVAFRARVDVGGRAAGRYWLGLRLHGEDGSVEDWSEQPVRLE</sequence>
<comment type="subcellular location">
    <subcellularLocation>
        <location evidence="1">Cell membrane</location>
        <topology evidence="1">Multi-pass membrane protein</topology>
    </subcellularLocation>
</comment>
<dbReference type="Pfam" id="PF13231">
    <property type="entry name" value="PMT_2"/>
    <property type="match status" value="1"/>
</dbReference>
<evidence type="ECO:0000256" key="4">
    <source>
        <dbReference type="ARBA" id="ARBA00022679"/>
    </source>
</evidence>
<name>A0A4R5TXY7_9GAMM</name>
<keyword evidence="3" id="KW-0328">Glycosyltransferase</keyword>
<proteinExistence type="predicted"/>
<evidence type="ECO:0000256" key="7">
    <source>
        <dbReference type="ARBA" id="ARBA00023136"/>
    </source>
</evidence>
<gene>
    <name evidence="10" type="ORF">E2F46_05460</name>
</gene>
<keyword evidence="4 10" id="KW-0808">Transferase</keyword>
<dbReference type="Proteomes" id="UP000294796">
    <property type="component" value="Unassembled WGS sequence"/>
</dbReference>
<dbReference type="InterPro" id="IPR038731">
    <property type="entry name" value="RgtA/B/C-like"/>
</dbReference>
<dbReference type="OrthoDB" id="7167895at2"/>
<evidence type="ECO:0000259" key="9">
    <source>
        <dbReference type="Pfam" id="PF13231"/>
    </source>
</evidence>
<feature type="transmembrane region" description="Helical" evidence="8">
    <location>
        <begin position="194"/>
        <end position="213"/>
    </location>
</feature>
<evidence type="ECO:0000313" key="11">
    <source>
        <dbReference type="Proteomes" id="UP000294796"/>
    </source>
</evidence>
<dbReference type="InterPro" id="IPR050297">
    <property type="entry name" value="LipidA_mod_glycosyltrf_83"/>
</dbReference>
<feature type="transmembrane region" description="Helical" evidence="8">
    <location>
        <begin position="72"/>
        <end position="90"/>
    </location>
</feature>
<dbReference type="PANTHER" id="PTHR33908">
    <property type="entry name" value="MANNOSYLTRANSFERASE YKCB-RELATED"/>
    <property type="match status" value="1"/>
</dbReference>
<organism evidence="10 11">
    <name type="scientific">Luteimonas aestuarii</name>
    <dbReference type="NCBI Taxonomy" id="453837"/>
    <lineage>
        <taxon>Bacteria</taxon>
        <taxon>Pseudomonadati</taxon>
        <taxon>Pseudomonadota</taxon>
        <taxon>Gammaproteobacteria</taxon>
        <taxon>Lysobacterales</taxon>
        <taxon>Lysobacteraceae</taxon>
        <taxon>Luteimonas</taxon>
    </lineage>
</organism>
<feature type="transmembrane region" description="Helical" evidence="8">
    <location>
        <begin position="102"/>
        <end position="123"/>
    </location>
</feature>
<dbReference type="EMBL" id="SMTF01000003">
    <property type="protein sequence ID" value="TDK26050.1"/>
    <property type="molecule type" value="Genomic_DNA"/>
</dbReference>
<dbReference type="PANTHER" id="PTHR33908:SF11">
    <property type="entry name" value="MEMBRANE PROTEIN"/>
    <property type="match status" value="1"/>
</dbReference>